<reference evidence="6 7" key="1">
    <citation type="journal article" date="2019" name="Int. J. Syst. Evol. Microbiol.">
        <title>The Global Catalogue of Microorganisms (GCM) 10K type strain sequencing project: providing services to taxonomists for standard genome sequencing and annotation.</title>
        <authorList>
            <consortium name="The Broad Institute Genomics Platform"/>
            <consortium name="The Broad Institute Genome Sequencing Center for Infectious Disease"/>
            <person name="Wu L."/>
            <person name="Ma J."/>
        </authorList>
    </citation>
    <scope>NUCLEOTIDE SEQUENCE [LARGE SCALE GENOMIC DNA]</scope>
    <source>
        <strain evidence="6 7">JCM 11117</strain>
    </source>
</reference>
<comment type="caution">
    <text evidence="6">The sequence shown here is derived from an EMBL/GenBank/DDBJ whole genome shotgun (WGS) entry which is preliminary data.</text>
</comment>
<dbReference type="InterPro" id="IPR012349">
    <property type="entry name" value="Split_barrel_FMN-bd"/>
</dbReference>
<dbReference type="PANTHER" id="PTHR33798:SF5">
    <property type="entry name" value="FLAVIN REDUCTASE LIKE DOMAIN-CONTAINING PROTEIN"/>
    <property type="match status" value="1"/>
</dbReference>
<dbReference type="SUPFAM" id="SSF50475">
    <property type="entry name" value="FMN-binding split barrel"/>
    <property type="match status" value="1"/>
</dbReference>
<sequence>MTAPTVLRPGDLGLDQVRRLLLGGVVPRPIAWVSTTAPATGVPNLAPFSYFSVLSTEPPMLGVTIEPRDDGGGDKDTLANLRAGSDLVINTVPEALGPQMWITSHEHPADVDEFTEAGVAATGSCLVRAPRVRDAPLAMECVLDRLVPLGGAVLVVARVLAFHVRPGLLDPRGRIRHDRMTALGRIGGEFLTTTDSFALGETA</sequence>
<evidence type="ECO:0000256" key="2">
    <source>
        <dbReference type="ARBA" id="ARBA00022630"/>
    </source>
</evidence>
<dbReference type="Gene3D" id="2.30.110.10">
    <property type="entry name" value="Electron Transport, Fmn-binding Protein, Chain A"/>
    <property type="match status" value="1"/>
</dbReference>
<dbReference type="Pfam" id="PF01613">
    <property type="entry name" value="Flavin_Reduct"/>
    <property type="match status" value="1"/>
</dbReference>
<feature type="domain" description="Flavin reductase like" evidence="5">
    <location>
        <begin position="23"/>
        <end position="178"/>
    </location>
</feature>
<keyword evidence="7" id="KW-1185">Reference proteome</keyword>
<evidence type="ECO:0000256" key="4">
    <source>
        <dbReference type="ARBA" id="ARBA00038054"/>
    </source>
</evidence>
<comment type="cofactor">
    <cofactor evidence="1">
        <name>FMN</name>
        <dbReference type="ChEBI" id="CHEBI:58210"/>
    </cofactor>
</comment>
<keyword evidence="3" id="KW-0288">FMN</keyword>
<dbReference type="Proteomes" id="UP001499967">
    <property type="component" value="Unassembled WGS sequence"/>
</dbReference>
<dbReference type="PANTHER" id="PTHR33798">
    <property type="entry name" value="FLAVOPROTEIN OXYGENASE"/>
    <property type="match status" value="1"/>
</dbReference>
<name>A0ABN1N7N7_9PSEU</name>
<keyword evidence="2" id="KW-0285">Flavoprotein</keyword>
<dbReference type="RefSeq" id="WP_343944463.1">
    <property type="nucleotide sequence ID" value="NZ_BAAAHP010000168.1"/>
</dbReference>
<evidence type="ECO:0000256" key="1">
    <source>
        <dbReference type="ARBA" id="ARBA00001917"/>
    </source>
</evidence>
<evidence type="ECO:0000259" key="5">
    <source>
        <dbReference type="SMART" id="SM00903"/>
    </source>
</evidence>
<dbReference type="InterPro" id="IPR002563">
    <property type="entry name" value="Flavin_Rdtase-like_dom"/>
</dbReference>
<evidence type="ECO:0000256" key="3">
    <source>
        <dbReference type="ARBA" id="ARBA00022643"/>
    </source>
</evidence>
<comment type="similarity">
    <text evidence="4">Belongs to the flavoredoxin family.</text>
</comment>
<dbReference type="EMBL" id="BAAAHP010000168">
    <property type="protein sequence ID" value="GAA0896317.1"/>
    <property type="molecule type" value="Genomic_DNA"/>
</dbReference>
<protein>
    <submittedName>
        <fullName evidence="6">Flavin reductase family protein</fullName>
    </submittedName>
</protein>
<evidence type="ECO:0000313" key="6">
    <source>
        <dbReference type="EMBL" id="GAA0896317.1"/>
    </source>
</evidence>
<proteinExistence type="inferred from homology"/>
<evidence type="ECO:0000313" key="7">
    <source>
        <dbReference type="Proteomes" id="UP001499967"/>
    </source>
</evidence>
<accession>A0ABN1N7N7</accession>
<dbReference type="SMART" id="SM00903">
    <property type="entry name" value="Flavin_Reduct"/>
    <property type="match status" value="1"/>
</dbReference>
<organism evidence="6 7">
    <name type="scientific">Pseudonocardia zijingensis</name>
    <dbReference type="NCBI Taxonomy" id="153376"/>
    <lineage>
        <taxon>Bacteria</taxon>
        <taxon>Bacillati</taxon>
        <taxon>Actinomycetota</taxon>
        <taxon>Actinomycetes</taxon>
        <taxon>Pseudonocardiales</taxon>
        <taxon>Pseudonocardiaceae</taxon>
        <taxon>Pseudonocardia</taxon>
    </lineage>
</organism>
<gene>
    <name evidence="6" type="ORF">GCM10009559_54600</name>
</gene>